<dbReference type="InterPro" id="IPR050904">
    <property type="entry name" value="Adhesion/Biosynth-related"/>
</dbReference>
<dbReference type="RefSeq" id="XP_003058593.1">
    <property type="nucleotide sequence ID" value="XM_003058547.1"/>
</dbReference>
<dbReference type="EMBL" id="GG663739">
    <property type="protein sequence ID" value="EEH57048.1"/>
    <property type="molecule type" value="Genomic_DNA"/>
</dbReference>
<accession>C1MRZ4</accession>
<dbReference type="SUPFAM" id="SSF82153">
    <property type="entry name" value="FAS1 domain"/>
    <property type="match status" value="1"/>
</dbReference>
<feature type="signal peptide" evidence="1">
    <location>
        <begin position="1"/>
        <end position="25"/>
    </location>
</feature>
<evidence type="ECO:0000313" key="3">
    <source>
        <dbReference type="EMBL" id="EEH57048.1"/>
    </source>
</evidence>
<dbReference type="SMART" id="SM00554">
    <property type="entry name" value="FAS1"/>
    <property type="match status" value="1"/>
</dbReference>
<dbReference type="GeneID" id="9684032"/>
<dbReference type="InterPro" id="IPR036378">
    <property type="entry name" value="FAS1_dom_sf"/>
</dbReference>
<dbReference type="GO" id="GO:0005615">
    <property type="term" value="C:extracellular space"/>
    <property type="evidence" value="ECO:0007669"/>
    <property type="project" value="TreeGrafter"/>
</dbReference>
<dbReference type="OMA" id="PININGM"/>
<dbReference type="PANTHER" id="PTHR10900">
    <property type="entry name" value="PERIOSTIN-RELATED"/>
    <property type="match status" value="1"/>
</dbReference>
<dbReference type="OrthoDB" id="566721at2759"/>
<protein>
    <submittedName>
        <fullName evidence="3">Beta-Ig-H3/Fasciclin</fullName>
    </submittedName>
</protein>
<name>C1MRZ4_MICPC</name>
<dbReference type="STRING" id="564608.C1MRZ4"/>
<dbReference type="PROSITE" id="PS50213">
    <property type="entry name" value="FAS1"/>
    <property type="match status" value="1"/>
</dbReference>
<proteinExistence type="predicted"/>
<dbReference type="Gene3D" id="2.30.180.10">
    <property type="entry name" value="FAS1 domain"/>
    <property type="match status" value="1"/>
</dbReference>
<dbReference type="PANTHER" id="PTHR10900:SF77">
    <property type="entry name" value="FI19380P1"/>
    <property type="match status" value="1"/>
</dbReference>
<dbReference type="Pfam" id="PF02469">
    <property type="entry name" value="Fasciclin"/>
    <property type="match status" value="1"/>
</dbReference>
<evidence type="ECO:0000313" key="4">
    <source>
        <dbReference type="Proteomes" id="UP000001876"/>
    </source>
</evidence>
<dbReference type="InterPro" id="IPR000782">
    <property type="entry name" value="FAS1_domain"/>
</dbReference>
<feature type="chain" id="PRO_5002910626" evidence="1">
    <location>
        <begin position="26"/>
        <end position="208"/>
    </location>
</feature>
<evidence type="ECO:0000259" key="2">
    <source>
        <dbReference type="PROSITE" id="PS50213"/>
    </source>
</evidence>
<evidence type="ECO:0000256" key="1">
    <source>
        <dbReference type="SAM" id="SignalP"/>
    </source>
</evidence>
<dbReference type="eggNOG" id="KOG1437">
    <property type="taxonomic scope" value="Eukaryota"/>
</dbReference>
<gene>
    <name evidence="3" type="ORF">MICPUCDRAFT_58286</name>
</gene>
<reference evidence="3 4" key="1">
    <citation type="journal article" date="2009" name="Science">
        <title>Green evolution and dynamic adaptations revealed by genomes of the marine picoeukaryotes Micromonas.</title>
        <authorList>
            <person name="Worden A.Z."/>
            <person name="Lee J.H."/>
            <person name="Mock T."/>
            <person name="Rouze P."/>
            <person name="Simmons M.P."/>
            <person name="Aerts A.L."/>
            <person name="Allen A.E."/>
            <person name="Cuvelier M.L."/>
            <person name="Derelle E."/>
            <person name="Everett M.V."/>
            <person name="Foulon E."/>
            <person name="Grimwood J."/>
            <person name="Gundlach H."/>
            <person name="Henrissat B."/>
            <person name="Napoli C."/>
            <person name="McDonald S.M."/>
            <person name="Parker M.S."/>
            <person name="Rombauts S."/>
            <person name="Salamov A."/>
            <person name="Von Dassow P."/>
            <person name="Badger J.H."/>
            <person name="Coutinho P.M."/>
            <person name="Demir E."/>
            <person name="Dubchak I."/>
            <person name="Gentemann C."/>
            <person name="Eikrem W."/>
            <person name="Gready J.E."/>
            <person name="John U."/>
            <person name="Lanier W."/>
            <person name="Lindquist E.A."/>
            <person name="Lucas S."/>
            <person name="Mayer K.F."/>
            <person name="Moreau H."/>
            <person name="Not F."/>
            <person name="Otillar R."/>
            <person name="Panaud O."/>
            <person name="Pangilinan J."/>
            <person name="Paulsen I."/>
            <person name="Piegu B."/>
            <person name="Poliakov A."/>
            <person name="Robbens S."/>
            <person name="Schmutz J."/>
            <person name="Toulza E."/>
            <person name="Wyss T."/>
            <person name="Zelensky A."/>
            <person name="Zhou K."/>
            <person name="Armbrust E.V."/>
            <person name="Bhattacharya D."/>
            <person name="Goodenough U.W."/>
            <person name="Van de Peer Y."/>
            <person name="Grigoriev I.V."/>
        </authorList>
    </citation>
    <scope>NUCLEOTIDE SEQUENCE [LARGE SCALE GENOMIC DNA]</scope>
    <source>
        <strain evidence="3 4">CCMP1545</strain>
    </source>
</reference>
<dbReference type="AlphaFoldDB" id="C1MRZ4"/>
<dbReference type="KEGG" id="mpp:MICPUCDRAFT_58286"/>
<organism evidence="4">
    <name type="scientific">Micromonas pusilla (strain CCMP1545)</name>
    <name type="common">Picoplanktonic green alga</name>
    <dbReference type="NCBI Taxonomy" id="564608"/>
    <lineage>
        <taxon>Eukaryota</taxon>
        <taxon>Viridiplantae</taxon>
        <taxon>Chlorophyta</taxon>
        <taxon>Mamiellophyceae</taxon>
        <taxon>Mamiellales</taxon>
        <taxon>Mamiellaceae</taxon>
        <taxon>Micromonas</taxon>
    </lineage>
</organism>
<dbReference type="Proteomes" id="UP000001876">
    <property type="component" value="Unassembled WGS sequence"/>
</dbReference>
<feature type="domain" description="FAS1" evidence="2">
    <location>
        <begin position="60"/>
        <end position="207"/>
    </location>
</feature>
<sequence length="208" mass="20992">MRSLYKLSLAAFAAAALIAPGAAEAGKTWGKHAHTYGETPKTTTGDDSTAVASDEPLANDKPLAEVLAADGDFSTLLAAVAVAKDDASAVIDDLAGEGPFTVFAPTDDAFKARRVTFLDENELTAEDVLADPVALKAILAKHVVAGTAVTAGEALAMDLPVTLESLEGSGLVVDTNDEGGVVVNGNVVVKPDLAASNGVIHGIDGVIA</sequence>
<keyword evidence="4" id="KW-1185">Reference proteome</keyword>
<keyword evidence="1" id="KW-0732">Signal</keyword>